<evidence type="ECO:0000256" key="4">
    <source>
        <dbReference type="PROSITE-ProRule" id="PRU00335"/>
    </source>
</evidence>
<evidence type="ECO:0000256" key="2">
    <source>
        <dbReference type="ARBA" id="ARBA00023125"/>
    </source>
</evidence>
<dbReference type="EMBL" id="AP021874">
    <property type="protein sequence ID" value="BBO69820.1"/>
    <property type="molecule type" value="Genomic_DNA"/>
</dbReference>
<keyword evidence="3" id="KW-0804">Transcription</keyword>
<sequence>MKARILGAARKLFGEYGFHGATTRMLAREVGIDISTLHYHWGDKQNLYEAVTTDINDEIGKKLIEVEKKVRGKSMRTRLEVAIDVMSDYFFDYPEASNLILFSNFSKTRPDEIMDRTMSIYTSNIALAMGLAPNKEDVSPQANARVLAVSNAIMNFTSGEHLFRPMLNVDRKAYIEVVKETLKFILIPAFAKNES</sequence>
<dbReference type="SUPFAM" id="SSF46689">
    <property type="entry name" value="Homeodomain-like"/>
    <property type="match status" value="1"/>
</dbReference>
<evidence type="ECO:0000256" key="3">
    <source>
        <dbReference type="ARBA" id="ARBA00023163"/>
    </source>
</evidence>
<keyword evidence="7" id="KW-1185">Reference proteome</keyword>
<dbReference type="PRINTS" id="PR00455">
    <property type="entry name" value="HTHTETR"/>
</dbReference>
<dbReference type="Proteomes" id="UP000427906">
    <property type="component" value="Chromosome"/>
</dbReference>
<organism evidence="6 7">
    <name type="scientific">Desulfosarcina alkanivorans</name>
    <dbReference type="NCBI Taxonomy" id="571177"/>
    <lineage>
        <taxon>Bacteria</taxon>
        <taxon>Pseudomonadati</taxon>
        <taxon>Thermodesulfobacteriota</taxon>
        <taxon>Desulfobacteria</taxon>
        <taxon>Desulfobacterales</taxon>
        <taxon>Desulfosarcinaceae</taxon>
        <taxon>Desulfosarcina</taxon>
    </lineage>
</organism>
<feature type="domain" description="HTH tetR-type" evidence="5">
    <location>
        <begin position="1"/>
        <end position="59"/>
    </location>
</feature>
<name>A0A5K7YNH8_9BACT</name>
<dbReference type="Pfam" id="PF00440">
    <property type="entry name" value="TetR_N"/>
    <property type="match status" value="1"/>
</dbReference>
<dbReference type="AlphaFoldDB" id="A0A5K7YNH8"/>
<dbReference type="GO" id="GO:0000976">
    <property type="term" value="F:transcription cis-regulatory region binding"/>
    <property type="evidence" value="ECO:0007669"/>
    <property type="project" value="TreeGrafter"/>
</dbReference>
<evidence type="ECO:0000259" key="5">
    <source>
        <dbReference type="PROSITE" id="PS50977"/>
    </source>
</evidence>
<keyword evidence="1" id="KW-0805">Transcription regulation</keyword>
<evidence type="ECO:0000313" key="6">
    <source>
        <dbReference type="EMBL" id="BBO69820.1"/>
    </source>
</evidence>
<dbReference type="PROSITE" id="PS50977">
    <property type="entry name" value="HTH_TETR_2"/>
    <property type="match status" value="1"/>
</dbReference>
<dbReference type="RefSeq" id="WP_197904622.1">
    <property type="nucleotide sequence ID" value="NZ_AP021874.1"/>
</dbReference>
<dbReference type="InterPro" id="IPR050109">
    <property type="entry name" value="HTH-type_TetR-like_transc_reg"/>
</dbReference>
<dbReference type="KEGG" id="dalk:DSCA_37500"/>
<dbReference type="Gene3D" id="1.10.357.10">
    <property type="entry name" value="Tetracycline Repressor, domain 2"/>
    <property type="match status" value="1"/>
</dbReference>
<dbReference type="GO" id="GO:0003700">
    <property type="term" value="F:DNA-binding transcription factor activity"/>
    <property type="evidence" value="ECO:0007669"/>
    <property type="project" value="TreeGrafter"/>
</dbReference>
<accession>A0A5K7YNH8</accession>
<evidence type="ECO:0000256" key="1">
    <source>
        <dbReference type="ARBA" id="ARBA00023015"/>
    </source>
</evidence>
<dbReference type="InterPro" id="IPR009057">
    <property type="entry name" value="Homeodomain-like_sf"/>
</dbReference>
<protein>
    <recommendedName>
        <fullName evidence="5">HTH tetR-type domain-containing protein</fullName>
    </recommendedName>
</protein>
<dbReference type="PANTHER" id="PTHR30055">
    <property type="entry name" value="HTH-TYPE TRANSCRIPTIONAL REGULATOR RUTR"/>
    <property type="match status" value="1"/>
</dbReference>
<evidence type="ECO:0000313" key="7">
    <source>
        <dbReference type="Proteomes" id="UP000427906"/>
    </source>
</evidence>
<proteinExistence type="predicted"/>
<gene>
    <name evidence="6" type="ORF">DSCA_37500</name>
</gene>
<keyword evidence="2 4" id="KW-0238">DNA-binding</keyword>
<reference evidence="6 7" key="1">
    <citation type="submission" date="2019-11" db="EMBL/GenBank/DDBJ databases">
        <title>Comparative genomics of hydrocarbon-degrading Desulfosarcina strains.</title>
        <authorList>
            <person name="Watanabe M."/>
            <person name="Kojima H."/>
            <person name="Fukui M."/>
        </authorList>
    </citation>
    <scope>NUCLEOTIDE SEQUENCE [LARGE SCALE GENOMIC DNA]</scope>
    <source>
        <strain evidence="6 7">PL12</strain>
    </source>
</reference>
<feature type="DNA-binding region" description="H-T-H motif" evidence="4">
    <location>
        <begin position="22"/>
        <end position="41"/>
    </location>
</feature>
<dbReference type="InterPro" id="IPR001647">
    <property type="entry name" value="HTH_TetR"/>
</dbReference>
<dbReference type="PANTHER" id="PTHR30055:SF234">
    <property type="entry name" value="HTH-TYPE TRANSCRIPTIONAL REGULATOR BETI"/>
    <property type="match status" value="1"/>
</dbReference>